<protein>
    <submittedName>
        <fullName evidence="1">Uncharacterized protein</fullName>
    </submittedName>
</protein>
<name>A0A378IPT7_9GAMM</name>
<reference evidence="1 2" key="1">
    <citation type="submission" date="2018-06" db="EMBL/GenBank/DDBJ databases">
        <authorList>
            <consortium name="Pathogen Informatics"/>
            <person name="Doyle S."/>
        </authorList>
    </citation>
    <scope>NUCLEOTIDE SEQUENCE [LARGE SCALE GENOMIC DNA]</scope>
    <source>
        <strain evidence="1 2">NCTC11978</strain>
    </source>
</reference>
<gene>
    <name evidence="1" type="ORF">NCTC11978_00108</name>
</gene>
<dbReference type="EMBL" id="UGNY01000001">
    <property type="protein sequence ID" value="STX36960.1"/>
    <property type="molecule type" value="Genomic_DNA"/>
</dbReference>
<dbReference type="Proteomes" id="UP000254033">
    <property type="component" value="Unassembled WGS sequence"/>
</dbReference>
<dbReference type="AlphaFoldDB" id="A0A378IPT7"/>
<accession>A0A378IPT7</accession>
<sequence length="409" mass="45448">MFSKQEVESTESNIVLTALPYAANYSKFCSLFNNPFDNAKAVLSNYCSRDWLQWAPKGPLQRMGKNRSAKNIKAVDEILTNPDLTSVTMLVDSINSQVQDYSEDSSLLKRLVFICAMANIPYQIVKKDKKLVLELLEAPALGLVSNSIQTTTMTTDSSGLLLQSYRQYPLLPEYTQTGIIASEDRNYQGVMVTNDPAMLKPGKNYLYVVTLEGEVWFAPQFNGSTKLTHGGLARQAQLLSGGSTGKAVLSAGAISLGYNDAIFNLASGHFQPEFGAYIPLIEALMDKLPGYKLLLQPTYYKSLDDRACVETSLDLVEGIRNLKLNLLTYLQQVHSIPLTAVARKIFLDINTAGTEYQEEAIKFDAEELEMLFKDKELGKIISDSLSYCPEAIQEYGKKLLLTETNFSLQ</sequence>
<evidence type="ECO:0000313" key="1">
    <source>
        <dbReference type="EMBL" id="STX36960.1"/>
    </source>
</evidence>
<proteinExistence type="predicted"/>
<dbReference type="RefSeq" id="WP_115174232.1">
    <property type="nucleotide sequence ID" value="NZ_UGNY01000001.1"/>
</dbReference>
<organism evidence="1 2">
    <name type="scientific">Legionella feeleii</name>
    <dbReference type="NCBI Taxonomy" id="453"/>
    <lineage>
        <taxon>Bacteria</taxon>
        <taxon>Pseudomonadati</taxon>
        <taxon>Pseudomonadota</taxon>
        <taxon>Gammaproteobacteria</taxon>
        <taxon>Legionellales</taxon>
        <taxon>Legionellaceae</taxon>
        <taxon>Legionella</taxon>
    </lineage>
</organism>
<evidence type="ECO:0000313" key="2">
    <source>
        <dbReference type="Proteomes" id="UP000254033"/>
    </source>
</evidence>